<sequence>MKIAITADVHLTSYEKHPERFNALKNILDQMVDQNIDKLIIAGDLFDAACDNPGEFEKLVGQEKFKHMIIYIIPGNHDPALSSGSFALSNIRYLTEPEKIAFTEEVLFLFLPYKPKTSIGETLVAHQDSISGKNWVLVSHGDYLSSTTLRNDYEEGVYMPLSRRDIELYQPVKMFLGHIHLPYNMDKLYYPGSPCGLDITETGIRTFLIYDTFTNAVVRQPVNTDVIYFQERLTVLPVENEVDFIKNKLSARISGWRVEERHKKLLKVRISAHGYSANREVVGKTIIDYLQQENINLIEPPDLSKLKISTDLTRADIILAVQERLASLELPDGHDDPVLDDYILSAMNQVYGG</sequence>
<dbReference type="GO" id="GO:0016787">
    <property type="term" value="F:hydrolase activity"/>
    <property type="evidence" value="ECO:0007669"/>
    <property type="project" value="InterPro"/>
</dbReference>
<dbReference type="Proteomes" id="UP000195514">
    <property type="component" value="Chromosome I"/>
</dbReference>
<proteinExistence type="predicted"/>
<dbReference type="InterPro" id="IPR004843">
    <property type="entry name" value="Calcineurin-like_PHP"/>
</dbReference>
<dbReference type="Pfam" id="PF00149">
    <property type="entry name" value="Metallophos"/>
    <property type="match status" value="1"/>
</dbReference>
<reference evidence="3" key="1">
    <citation type="submission" date="2017-05" db="EMBL/GenBank/DDBJ databases">
        <authorList>
            <person name="Kirkegaard R."/>
            <person name="Mcilroy J S."/>
        </authorList>
    </citation>
    <scope>NUCLEOTIDE SEQUENCE [LARGE SCALE GENOMIC DNA]</scope>
</reference>
<gene>
    <name evidence="2" type="ORF">CFX1CAM_2055</name>
</gene>
<name>A0A1Y6KAT0_9CHLR</name>
<feature type="domain" description="Calcineurin-like phosphoesterase" evidence="1">
    <location>
        <begin position="1"/>
        <end position="187"/>
    </location>
</feature>
<dbReference type="RefSeq" id="WP_157891847.1">
    <property type="nucleotide sequence ID" value="NZ_LT859958.1"/>
</dbReference>
<keyword evidence="3" id="KW-1185">Reference proteome</keyword>
<dbReference type="PANTHER" id="PTHR30337">
    <property type="entry name" value="COMPONENT OF ATP-DEPENDENT DSDNA EXONUCLEASE"/>
    <property type="match status" value="1"/>
</dbReference>
<dbReference type="SUPFAM" id="SSF56300">
    <property type="entry name" value="Metallo-dependent phosphatases"/>
    <property type="match status" value="1"/>
</dbReference>
<dbReference type="InterPro" id="IPR029052">
    <property type="entry name" value="Metallo-depent_PP-like"/>
</dbReference>
<accession>A0A1Y6KAT0</accession>
<dbReference type="AlphaFoldDB" id="A0A1Y6KAT0"/>
<dbReference type="InterPro" id="IPR050535">
    <property type="entry name" value="DNA_Repair-Maintenance_Comp"/>
</dbReference>
<evidence type="ECO:0000313" key="2">
    <source>
        <dbReference type="EMBL" id="SMX55120.1"/>
    </source>
</evidence>
<evidence type="ECO:0000313" key="3">
    <source>
        <dbReference type="Proteomes" id="UP000195514"/>
    </source>
</evidence>
<evidence type="ECO:0000259" key="1">
    <source>
        <dbReference type="Pfam" id="PF00149"/>
    </source>
</evidence>
<dbReference type="Gene3D" id="3.60.21.10">
    <property type="match status" value="1"/>
</dbReference>
<dbReference type="OrthoDB" id="113290at2"/>
<dbReference type="KEGG" id="abat:CFX1CAM_2055"/>
<protein>
    <recommendedName>
        <fullName evidence="1">Calcineurin-like phosphoesterase domain-containing protein</fullName>
    </recommendedName>
</protein>
<dbReference type="EMBL" id="LT859958">
    <property type="protein sequence ID" value="SMX55120.1"/>
    <property type="molecule type" value="Genomic_DNA"/>
</dbReference>
<organism evidence="2 3">
    <name type="scientific">Candidatus Brevifilum fermentans</name>
    <dbReference type="NCBI Taxonomy" id="1986204"/>
    <lineage>
        <taxon>Bacteria</taxon>
        <taxon>Bacillati</taxon>
        <taxon>Chloroflexota</taxon>
        <taxon>Anaerolineae</taxon>
        <taxon>Anaerolineales</taxon>
        <taxon>Anaerolineaceae</taxon>
        <taxon>Candidatus Brevifilum</taxon>
    </lineage>
</organism>